<evidence type="ECO:0000313" key="7">
    <source>
        <dbReference type="EMBL" id="JAG10912.1"/>
    </source>
</evidence>
<name>A0A0A9WR30_LYGHE</name>
<feature type="domain" description="Lipase" evidence="6">
    <location>
        <begin position="60"/>
        <end position="347"/>
    </location>
</feature>
<evidence type="ECO:0000256" key="4">
    <source>
        <dbReference type="RuleBase" id="RU004262"/>
    </source>
</evidence>
<dbReference type="InterPro" id="IPR033906">
    <property type="entry name" value="Lipase_N"/>
</dbReference>
<dbReference type="InterPro" id="IPR029058">
    <property type="entry name" value="AB_hydrolase_fold"/>
</dbReference>
<keyword evidence="5" id="KW-0732">Signal</keyword>
<sequence length="379" mass="42203">MRPFVQFVLSLGVVLAVSVSPLEAAASRLKECGEFGCYEEPDDGLRYGLSDLWEDADEFFVRDKDFDTKTTEELKKNVTFNLYYTNNPNVFEPALITNKPLYKFFDKNKNTKIIVHGWKNNHLSEIGQGIKDAYIKTNARANIIIVDWSNGSFRFYNRAKACVPLVANILAEFIDRLVKELGLNVKKLHIIGHSLGAHVSGLAGVRIKAGKPKRVTGLDPARPTFDNKDTEKISKNSGDFVDIVHSCANRLGLSERLGHLDFYPNRGEALQRGCLTDYDGSCSHARSYQIFAESLTNPKGFKGTLCNTWEDFRSGKCKSGAVQYIGEAIPAKFAEGSYYLKTAKNSPLAAGEQSSVMSAQEIKEDDEDSVLAKMLFKIL</sequence>
<evidence type="ECO:0000256" key="3">
    <source>
        <dbReference type="ARBA" id="ARBA00022525"/>
    </source>
</evidence>
<keyword evidence="3" id="KW-0964">Secreted</keyword>
<dbReference type="Gene3D" id="3.40.50.1820">
    <property type="entry name" value="alpha/beta hydrolase"/>
    <property type="match status" value="1"/>
</dbReference>
<reference evidence="7" key="2">
    <citation type="submission" date="2014-07" db="EMBL/GenBank/DDBJ databases">
        <authorList>
            <person name="Hull J."/>
        </authorList>
    </citation>
    <scope>NUCLEOTIDE SEQUENCE</scope>
</reference>
<dbReference type="AlphaFoldDB" id="A0A0A9WR30"/>
<dbReference type="PRINTS" id="PR00821">
    <property type="entry name" value="TAGLIPASE"/>
</dbReference>
<dbReference type="PANTHER" id="PTHR11610:SF173">
    <property type="entry name" value="LIPASE DOMAIN-CONTAINING PROTEIN-RELATED"/>
    <property type="match status" value="1"/>
</dbReference>
<organism evidence="7">
    <name type="scientific">Lygus hesperus</name>
    <name type="common">Western plant bug</name>
    <dbReference type="NCBI Taxonomy" id="30085"/>
    <lineage>
        <taxon>Eukaryota</taxon>
        <taxon>Metazoa</taxon>
        <taxon>Ecdysozoa</taxon>
        <taxon>Arthropoda</taxon>
        <taxon>Hexapoda</taxon>
        <taxon>Insecta</taxon>
        <taxon>Pterygota</taxon>
        <taxon>Neoptera</taxon>
        <taxon>Paraneoptera</taxon>
        <taxon>Hemiptera</taxon>
        <taxon>Heteroptera</taxon>
        <taxon>Panheteroptera</taxon>
        <taxon>Cimicomorpha</taxon>
        <taxon>Miridae</taxon>
        <taxon>Mirini</taxon>
        <taxon>Lygus</taxon>
    </lineage>
</organism>
<feature type="signal peptide" evidence="5">
    <location>
        <begin position="1"/>
        <end position="16"/>
    </location>
</feature>
<dbReference type="InterPro" id="IPR000734">
    <property type="entry name" value="TAG_lipase"/>
</dbReference>
<proteinExistence type="inferred from homology"/>
<dbReference type="GO" id="GO:0016042">
    <property type="term" value="P:lipid catabolic process"/>
    <property type="evidence" value="ECO:0007669"/>
    <property type="project" value="TreeGrafter"/>
</dbReference>
<dbReference type="GO" id="GO:0005615">
    <property type="term" value="C:extracellular space"/>
    <property type="evidence" value="ECO:0007669"/>
    <property type="project" value="TreeGrafter"/>
</dbReference>
<comment type="similarity">
    <text evidence="2 4">Belongs to the AB hydrolase superfamily. Lipase family.</text>
</comment>
<protein>
    <submittedName>
        <fullName evidence="7">Pancreatic lipase-related protein 1</fullName>
    </submittedName>
</protein>
<dbReference type="EMBL" id="GBHO01032692">
    <property type="protein sequence ID" value="JAG10912.1"/>
    <property type="molecule type" value="Transcribed_RNA"/>
</dbReference>
<evidence type="ECO:0000256" key="1">
    <source>
        <dbReference type="ARBA" id="ARBA00004613"/>
    </source>
</evidence>
<gene>
    <name evidence="7" type="primary">Pnliprp1_6</name>
    <name evidence="7" type="ORF">CM83_28229</name>
</gene>
<dbReference type="SUPFAM" id="SSF53474">
    <property type="entry name" value="alpha/beta-Hydrolases"/>
    <property type="match status" value="1"/>
</dbReference>
<evidence type="ECO:0000256" key="2">
    <source>
        <dbReference type="ARBA" id="ARBA00010701"/>
    </source>
</evidence>
<dbReference type="InterPro" id="IPR013818">
    <property type="entry name" value="Lipase"/>
</dbReference>
<reference evidence="7" key="1">
    <citation type="journal article" date="2014" name="PLoS ONE">
        <title>Transcriptome-Based Identification of ABC Transporters in the Western Tarnished Plant Bug Lygus hesperus.</title>
        <authorList>
            <person name="Hull J.J."/>
            <person name="Chaney K."/>
            <person name="Geib S.M."/>
            <person name="Fabrick J.A."/>
            <person name="Brent C.S."/>
            <person name="Walsh D."/>
            <person name="Lavine L.C."/>
        </authorList>
    </citation>
    <scope>NUCLEOTIDE SEQUENCE</scope>
</reference>
<dbReference type="GO" id="GO:0017171">
    <property type="term" value="F:serine hydrolase activity"/>
    <property type="evidence" value="ECO:0007669"/>
    <property type="project" value="TreeGrafter"/>
</dbReference>
<dbReference type="CDD" id="cd00707">
    <property type="entry name" value="Pancreat_lipase_like"/>
    <property type="match status" value="1"/>
</dbReference>
<evidence type="ECO:0000259" key="6">
    <source>
        <dbReference type="Pfam" id="PF00151"/>
    </source>
</evidence>
<dbReference type="Pfam" id="PF00151">
    <property type="entry name" value="Lipase"/>
    <property type="match status" value="1"/>
</dbReference>
<dbReference type="PANTHER" id="PTHR11610">
    <property type="entry name" value="LIPASE"/>
    <property type="match status" value="1"/>
</dbReference>
<accession>A0A0A9WR30</accession>
<dbReference type="GO" id="GO:0016298">
    <property type="term" value="F:lipase activity"/>
    <property type="evidence" value="ECO:0007669"/>
    <property type="project" value="InterPro"/>
</dbReference>
<feature type="chain" id="PRO_5002070935" evidence="5">
    <location>
        <begin position="17"/>
        <end position="379"/>
    </location>
</feature>
<evidence type="ECO:0000256" key="5">
    <source>
        <dbReference type="SAM" id="SignalP"/>
    </source>
</evidence>
<comment type="subcellular location">
    <subcellularLocation>
        <location evidence="1">Secreted</location>
    </subcellularLocation>
</comment>